<keyword evidence="4" id="KW-1185">Reference proteome</keyword>
<dbReference type="SUPFAM" id="SSF82171">
    <property type="entry name" value="DPP6 N-terminal domain-like"/>
    <property type="match status" value="1"/>
</dbReference>
<reference evidence="3 4" key="1">
    <citation type="submission" date="2016-11" db="EMBL/GenBank/DDBJ databases">
        <authorList>
            <person name="Jaros S."/>
            <person name="Januszkiewicz K."/>
            <person name="Wedrychowicz H."/>
        </authorList>
    </citation>
    <scope>NUCLEOTIDE SEQUENCE [LARGE SCALE GENOMIC DNA]</scope>
    <source>
        <strain evidence="3 4">DSM 43832</strain>
    </source>
</reference>
<dbReference type="EMBL" id="FRAP01000008">
    <property type="protein sequence ID" value="SHK57556.1"/>
    <property type="molecule type" value="Genomic_DNA"/>
</dbReference>
<dbReference type="SMART" id="SM00909">
    <property type="entry name" value="Germane"/>
    <property type="match status" value="1"/>
</dbReference>
<name>A0A1M6TKZ3_PSETH</name>
<organism evidence="3 4">
    <name type="scientific">Pseudonocardia thermophila</name>
    <dbReference type="NCBI Taxonomy" id="1848"/>
    <lineage>
        <taxon>Bacteria</taxon>
        <taxon>Bacillati</taxon>
        <taxon>Actinomycetota</taxon>
        <taxon>Actinomycetes</taxon>
        <taxon>Pseudonocardiales</taxon>
        <taxon>Pseudonocardiaceae</taxon>
        <taxon>Pseudonocardia</taxon>
    </lineage>
</organism>
<protein>
    <submittedName>
        <fullName evidence="3">Sporulation and spore germination</fullName>
    </submittedName>
</protein>
<keyword evidence="1" id="KW-0472">Membrane</keyword>
<dbReference type="Pfam" id="PF25976">
    <property type="entry name" value="LpqB_N"/>
    <property type="match status" value="1"/>
</dbReference>
<feature type="domain" description="GerMN" evidence="2">
    <location>
        <begin position="233"/>
        <end position="320"/>
    </location>
</feature>
<dbReference type="Pfam" id="PF10647">
    <property type="entry name" value="Gmad1"/>
    <property type="match status" value="1"/>
</dbReference>
<evidence type="ECO:0000256" key="1">
    <source>
        <dbReference type="SAM" id="Phobius"/>
    </source>
</evidence>
<dbReference type="InterPro" id="IPR059026">
    <property type="entry name" value="LpqB_N"/>
</dbReference>
<gene>
    <name evidence="3" type="ORF">SAMN05443637_108105</name>
</gene>
<dbReference type="Proteomes" id="UP000184363">
    <property type="component" value="Unassembled WGS sequence"/>
</dbReference>
<sequence>MTREVVASEVVTSGAVTSGAAVSTRSRSRLRRLAGATAAVLLLTGVAACAGVPATSPVQVVRQVGAGDSVAPPPAPVAGANSLDIVRGFVTASASSADRHGAARRFLTQEAGQDWNDGAALTVLEGQIDTVPVITGAQAPGTATVRIRGTKVGRLVPQTGAFEADVGQYSSDLQLVQRDGQWRISRLPAGVVVGLDEFRSNYKAVPVWFVDPARRRVVSDLRYLPVVPSRTQPARVVDMLLAGPSAALSGAAASLLAGAELRANVATGADGAVVVDLTRITPPDDAARRLIAAQIVLSLAEVNVMRVRILIDGEPLLAGRSEWTREDVAGLVGEARPAPGSPAIVVSGGRVGTLSGPVPAAPIPGPAGNGGVAAVSAAVSADGRRLAVVARAGNGNQLMVGRMTDGVLNTVEVTAGILTRPTWTPDADEVWTVADGRRIVRVPTAPDGPAEPATVDAGALTAMGSVTDLRLSRDGVRVLAVVDGGLYVGAVARGLDGRVAITEVRKLRPQSLEPVVSADWRSTELVVAITRNPDLLVAQVGVDGLALSEVISTNLTAPLTALAAGPDRPFLVTDQTGVWTRELGAQDAWRQQLSGAAGAVPGYPG</sequence>
<dbReference type="Pfam" id="PF10646">
    <property type="entry name" value="Germane"/>
    <property type="match status" value="1"/>
</dbReference>
<dbReference type="InterPro" id="IPR019606">
    <property type="entry name" value="GerMN"/>
</dbReference>
<dbReference type="Gene3D" id="2.120.10.30">
    <property type="entry name" value="TolB, C-terminal domain"/>
    <property type="match status" value="1"/>
</dbReference>
<proteinExistence type="predicted"/>
<evidence type="ECO:0000313" key="4">
    <source>
        <dbReference type="Proteomes" id="UP000184363"/>
    </source>
</evidence>
<dbReference type="AlphaFoldDB" id="A0A1M6TKZ3"/>
<evidence type="ECO:0000259" key="2">
    <source>
        <dbReference type="SMART" id="SM00909"/>
    </source>
</evidence>
<evidence type="ECO:0000313" key="3">
    <source>
        <dbReference type="EMBL" id="SHK57556.1"/>
    </source>
</evidence>
<dbReference type="InterPro" id="IPR011042">
    <property type="entry name" value="6-blade_b-propeller_TolB-like"/>
</dbReference>
<accession>A0A1M6TKZ3</accession>
<dbReference type="STRING" id="1848.SAMN05443637_108105"/>
<feature type="transmembrane region" description="Helical" evidence="1">
    <location>
        <begin position="33"/>
        <end position="54"/>
    </location>
</feature>
<keyword evidence="1" id="KW-0812">Transmembrane</keyword>
<keyword evidence="1" id="KW-1133">Transmembrane helix</keyword>
<dbReference type="InterPro" id="IPR018910">
    <property type="entry name" value="LpqB_C"/>
</dbReference>